<keyword evidence="2" id="KW-1185">Reference proteome</keyword>
<organism evidence="1 2">
    <name type="scientific">Sorangium cellulosum (strain So ce56)</name>
    <name type="common">Polyangium cellulosum (strain So ce56)</name>
    <dbReference type="NCBI Taxonomy" id="448385"/>
    <lineage>
        <taxon>Bacteria</taxon>
        <taxon>Pseudomonadati</taxon>
        <taxon>Myxococcota</taxon>
        <taxon>Polyangia</taxon>
        <taxon>Polyangiales</taxon>
        <taxon>Polyangiaceae</taxon>
        <taxon>Sorangium</taxon>
    </lineage>
</organism>
<evidence type="ECO:0000313" key="2">
    <source>
        <dbReference type="Proteomes" id="UP000002139"/>
    </source>
</evidence>
<dbReference type="HOGENOM" id="CLU_828748_0_0_7"/>
<protein>
    <submittedName>
        <fullName evidence="1">Uncharacterized protein</fullName>
    </submittedName>
</protein>
<dbReference type="BioCyc" id="SCEL448385:SCE_RS35545-MONOMER"/>
<dbReference type="STRING" id="448385.sce6930"/>
<reference evidence="1 2" key="1">
    <citation type="journal article" date="2007" name="Nat. Biotechnol.">
        <title>Complete genome sequence of the myxobacterium Sorangium cellulosum.</title>
        <authorList>
            <person name="Schneiker S."/>
            <person name="Perlova O."/>
            <person name="Kaiser O."/>
            <person name="Gerth K."/>
            <person name="Alici A."/>
            <person name="Altmeyer M.O."/>
            <person name="Bartels D."/>
            <person name="Bekel T."/>
            <person name="Beyer S."/>
            <person name="Bode E."/>
            <person name="Bode H.B."/>
            <person name="Bolten C.J."/>
            <person name="Choudhuri J.V."/>
            <person name="Doss S."/>
            <person name="Elnakady Y.A."/>
            <person name="Frank B."/>
            <person name="Gaigalat L."/>
            <person name="Goesmann A."/>
            <person name="Groeger C."/>
            <person name="Gross F."/>
            <person name="Jelsbak L."/>
            <person name="Jelsbak L."/>
            <person name="Kalinowski J."/>
            <person name="Kegler C."/>
            <person name="Knauber T."/>
            <person name="Konietzny S."/>
            <person name="Kopp M."/>
            <person name="Krause L."/>
            <person name="Krug D."/>
            <person name="Linke B."/>
            <person name="Mahmud T."/>
            <person name="Martinez-Arias R."/>
            <person name="McHardy A.C."/>
            <person name="Merai M."/>
            <person name="Meyer F."/>
            <person name="Mormann S."/>
            <person name="Munoz-Dorado J."/>
            <person name="Perez J."/>
            <person name="Pradella S."/>
            <person name="Rachid S."/>
            <person name="Raddatz G."/>
            <person name="Rosenau F."/>
            <person name="Rueckert C."/>
            <person name="Sasse F."/>
            <person name="Scharfe M."/>
            <person name="Schuster S.C."/>
            <person name="Suen G."/>
            <person name="Treuner-Lange A."/>
            <person name="Velicer G.J."/>
            <person name="Vorholter F.-J."/>
            <person name="Weissman K.J."/>
            <person name="Welch R.D."/>
            <person name="Wenzel S.C."/>
            <person name="Whitworth D.E."/>
            <person name="Wilhelm S."/>
            <person name="Wittmann C."/>
            <person name="Bloecker H."/>
            <person name="Puehler A."/>
            <person name="Mueller R."/>
        </authorList>
    </citation>
    <scope>NUCLEOTIDE SEQUENCE [LARGE SCALE GENOMIC DNA]</scope>
    <source>
        <strain evidence="2">So ce56</strain>
    </source>
</reference>
<dbReference type="EMBL" id="AM746676">
    <property type="protein sequence ID" value="CAN97099.1"/>
    <property type="molecule type" value="Genomic_DNA"/>
</dbReference>
<name>A9GXI6_SORC5</name>
<proteinExistence type="predicted"/>
<gene>
    <name evidence="1" type="ordered locus">sce6930</name>
</gene>
<dbReference type="AlphaFoldDB" id="A9GXI6"/>
<dbReference type="KEGG" id="scl:sce6930"/>
<sequence length="335" mass="35217">MAQEDRTPRGGSDGRRAHRGQSATNLRTFLLAALALCALLVAGCGAAAGPTTGTVVIGVTSELLAGADIDLLRVVLRAGGDVVHEDALAKKNGQLFFPREFFFSDLEDGTAVEISLEAFGADDAERPLLTRTASTRVIGGRTLLLQVRLERECVVAPGAATCPAPQTCVAGGCSAADVDPRQLDPYSTSWNAGAEPDLCKPAAGAEPVVIVGEGQADYFPLDDLDEVQVEAGPQGGYHIFVAIRLKNLRRSGSLTVVHGVVPELGYAIEPLEVIFTLDPDEGGFCKLAGLRFRLDGERKIEELLGKVVEVEVTVSDPDGDAGTGRRAVTLSQTIL</sequence>
<dbReference type="RefSeq" id="WP_012239538.1">
    <property type="nucleotide sequence ID" value="NC_010162.1"/>
</dbReference>
<evidence type="ECO:0000313" key="1">
    <source>
        <dbReference type="EMBL" id="CAN97099.1"/>
    </source>
</evidence>
<dbReference type="Proteomes" id="UP000002139">
    <property type="component" value="Chromosome"/>
</dbReference>
<accession>A9GXI6</accession>